<evidence type="ECO:0000313" key="3">
    <source>
        <dbReference type="Proteomes" id="UP000005205"/>
    </source>
</evidence>
<evidence type="ECO:0000313" key="2">
    <source>
        <dbReference type="EnsemblMetazoa" id="XP_012059567.1"/>
    </source>
</evidence>
<name>A0A158NPV9_ATTCE</name>
<dbReference type="Proteomes" id="UP000005205">
    <property type="component" value="Unassembled WGS sequence"/>
</dbReference>
<proteinExistence type="predicted"/>
<feature type="chain" id="PRO_5007629407" evidence="1">
    <location>
        <begin position="19"/>
        <end position="192"/>
    </location>
</feature>
<accession>A0A158NPV9</accession>
<reference evidence="3" key="1">
    <citation type="journal article" date="2011" name="PLoS Genet.">
        <title>The genome sequence of the leaf-cutter ant Atta cephalotes reveals insights into its obligate symbiotic lifestyle.</title>
        <authorList>
            <person name="Suen G."/>
            <person name="Teiling C."/>
            <person name="Li L."/>
            <person name="Holt C."/>
            <person name="Abouheif E."/>
            <person name="Bornberg-Bauer E."/>
            <person name="Bouffard P."/>
            <person name="Caldera E.J."/>
            <person name="Cash E."/>
            <person name="Cavanaugh A."/>
            <person name="Denas O."/>
            <person name="Elhaik E."/>
            <person name="Fave M.J."/>
            <person name="Gadau J."/>
            <person name="Gibson J.D."/>
            <person name="Graur D."/>
            <person name="Grubbs K.J."/>
            <person name="Hagen D.E."/>
            <person name="Harkins T.T."/>
            <person name="Helmkampf M."/>
            <person name="Hu H."/>
            <person name="Johnson B.R."/>
            <person name="Kim J."/>
            <person name="Marsh S.E."/>
            <person name="Moeller J.A."/>
            <person name="Munoz-Torres M.C."/>
            <person name="Murphy M.C."/>
            <person name="Naughton M.C."/>
            <person name="Nigam S."/>
            <person name="Overson R."/>
            <person name="Rajakumar R."/>
            <person name="Reese J.T."/>
            <person name="Scott J.J."/>
            <person name="Smith C.R."/>
            <person name="Tao S."/>
            <person name="Tsutsui N.D."/>
            <person name="Viljakainen L."/>
            <person name="Wissler L."/>
            <person name="Yandell M.D."/>
            <person name="Zimmer F."/>
            <person name="Taylor J."/>
            <person name="Slater S.C."/>
            <person name="Clifton S.W."/>
            <person name="Warren W.C."/>
            <person name="Elsik C.G."/>
            <person name="Smith C.D."/>
            <person name="Weinstock G.M."/>
            <person name="Gerardo N.M."/>
            <person name="Currie C.R."/>
        </authorList>
    </citation>
    <scope>NUCLEOTIDE SEQUENCE [LARGE SCALE GENOMIC DNA]</scope>
</reference>
<dbReference type="EnsemblMetazoa" id="XM_012204177.1">
    <property type="protein sequence ID" value="XP_012059567.1"/>
    <property type="gene ID" value="LOC105622762"/>
</dbReference>
<dbReference type="InParanoid" id="A0A158NPV9"/>
<keyword evidence="1" id="KW-0732">Signal</keyword>
<gene>
    <name evidence="2" type="primary">105622762</name>
</gene>
<dbReference type="KEGG" id="acep:105622762"/>
<protein>
    <submittedName>
        <fullName evidence="2">Uncharacterized protein</fullName>
    </submittedName>
</protein>
<sequence>MFMSKLQLLLLYCIVVQSYVIHKDGSTTLETTSADTGIIDQNSNESFQSDQVKEVFFPLGTKDNPLGHVSISSNVFAEKEGLSKLPIEWENTRRDHSFKKITVDDNDSSKETSDKTSQFPLLPKDSLTEEVNTMFPKIGNPGIKRNHIESYFVFHLFGHPVITYHTESNSYIISVIQNGYKWIKIFMCLLRI</sequence>
<evidence type="ECO:0000256" key="1">
    <source>
        <dbReference type="SAM" id="SignalP"/>
    </source>
</evidence>
<reference evidence="2" key="2">
    <citation type="submission" date="2016-04" db="UniProtKB">
        <authorList>
            <consortium name="EnsemblMetazoa"/>
        </authorList>
    </citation>
    <scope>IDENTIFICATION</scope>
</reference>
<feature type="signal peptide" evidence="1">
    <location>
        <begin position="1"/>
        <end position="18"/>
    </location>
</feature>
<dbReference type="AlphaFoldDB" id="A0A158NPV9"/>
<keyword evidence="3" id="KW-1185">Reference proteome</keyword>
<organism evidence="2 3">
    <name type="scientific">Atta cephalotes</name>
    <name type="common">Leafcutter ant</name>
    <dbReference type="NCBI Taxonomy" id="12957"/>
    <lineage>
        <taxon>Eukaryota</taxon>
        <taxon>Metazoa</taxon>
        <taxon>Ecdysozoa</taxon>
        <taxon>Arthropoda</taxon>
        <taxon>Hexapoda</taxon>
        <taxon>Insecta</taxon>
        <taxon>Pterygota</taxon>
        <taxon>Neoptera</taxon>
        <taxon>Endopterygota</taxon>
        <taxon>Hymenoptera</taxon>
        <taxon>Apocrita</taxon>
        <taxon>Aculeata</taxon>
        <taxon>Formicoidea</taxon>
        <taxon>Formicidae</taxon>
        <taxon>Myrmicinae</taxon>
        <taxon>Atta</taxon>
    </lineage>
</organism>
<dbReference type="EMBL" id="ADTU01001621">
    <property type="status" value="NOT_ANNOTATED_CDS"/>
    <property type="molecule type" value="Genomic_DNA"/>
</dbReference>
<dbReference type="OrthoDB" id="10409985at2759"/>